<dbReference type="RefSeq" id="XP_058333542.1">
    <property type="nucleotide sequence ID" value="XM_058470401.1"/>
</dbReference>
<gene>
    <name evidence="1" type="ORF">N7468_001104</name>
</gene>
<accession>A0A9W9PG02</accession>
<dbReference type="AlphaFoldDB" id="A0A9W9PG02"/>
<organism evidence="1 2">
    <name type="scientific">Penicillium chermesinum</name>
    <dbReference type="NCBI Taxonomy" id="63820"/>
    <lineage>
        <taxon>Eukaryota</taxon>
        <taxon>Fungi</taxon>
        <taxon>Dikarya</taxon>
        <taxon>Ascomycota</taxon>
        <taxon>Pezizomycotina</taxon>
        <taxon>Eurotiomycetes</taxon>
        <taxon>Eurotiomycetidae</taxon>
        <taxon>Eurotiales</taxon>
        <taxon>Aspergillaceae</taxon>
        <taxon>Penicillium</taxon>
    </lineage>
</organism>
<name>A0A9W9PG02_9EURO</name>
<dbReference type="Proteomes" id="UP001150941">
    <property type="component" value="Unassembled WGS sequence"/>
</dbReference>
<comment type="caution">
    <text evidence="1">The sequence shown here is derived from an EMBL/GenBank/DDBJ whole genome shotgun (WGS) entry which is preliminary data.</text>
</comment>
<evidence type="ECO:0000313" key="2">
    <source>
        <dbReference type="Proteomes" id="UP001150941"/>
    </source>
</evidence>
<keyword evidence="2" id="KW-1185">Reference proteome</keyword>
<reference evidence="1" key="1">
    <citation type="submission" date="2022-11" db="EMBL/GenBank/DDBJ databases">
        <authorList>
            <person name="Petersen C."/>
        </authorList>
    </citation>
    <scope>NUCLEOTIDE SEQUENCE</scope>
    <source>
        <strain evidence="1">IBT 19713</strain>
    </source>
</reference>
<protein>
    <submittedName>
        <fullName evidence="1">Uncharacterized protein</fullName>
    </submittedName>
</protein>
<proteinExistence type="predicted"/>
<dbReference type="EMBL" id="JAPQKS010000002">
    <property type="protein sequence ID" value="KAJ5246121.1"/>
    <property type="molecule type" value="Genomic_DNA"/>
</dbReference>
<reference evidence="1" key="2">
    <citation type="journal article" date="2023" name="IMA Fungus">
        <title>Comparative genomic study of the Penicillium genus elucidates a diverse pangenome and 15 lateral gene transfer events.</title>
        <authorList>
            <person name="Petersen C."/>
            <person name="Sorensen T."/>
            <person name="Nielsen M.R."/>
            <person name="Sondergaard T.E."/>
            <person name="Sorensen J.L."/>
            <person name="Fitzpatrick D.A."/>
            <person name="Frisvad J.C."/>
            <person name="Nielsen K.L."/>
        </authorList>
    </citation>
    <scope>NUCLEOTIDE SEQUENCE</scope>
    <source>
        <strain evidence="1">IBT 19713</strain>
    </source>
</reference>
<sequence length="84" mass="9367">MLSLDTHCHLTPSIPDETVLTLRIEFFGFNPLAGDSQFTVLITRFNISVLDPVPVLTHSHLVTSHSQLVKIVAARLRNVKSWSS</sequence>
<evidence type="ECO:0000313" key="1">
    <source>
        <dbReference type="EMBL" id="KAJ5246121.1"/>
    </source>
</evidence>
<dbReference type="GeneID" id="83197704"/>